<evidence type="ECO:0000256" key="1">
    <source>
        <dbReference type="ARBA" id="ARBA00004167"/>
    </source>
</evidence>
<dbReference type="EMBL" id="MN072625">
    <property type="protein sequence ID" value="QEJ79586.1"/>
    <property type="molecule type" value="Genomic_DNA"/>
</dbReference>
<evidence type="ECO:0000256" key="6">
    <source>
        <dbReference type="ARBA" id="ARBA00023157"/>
    </source>
</evidence>
<reference evidence="11 12" key="1">
    <citation type="journal article" date="2019" name="Transbound. Emerg. Dis.">
        <title>Extended sequencing of vaccine and wild-type capripoxvirus isolates provides insights into genes modulating virulence and host range.</title>
        <authorList>
            <person name="Biswas S."/>
            <person name="Noyce R.S."/>
            <person name="Babiuk L.A."/>
            <person name="Lung O."/>
            <person name="Bulach D.M."/>
            <person name="Bowden T.R."/>
            <person name="Boyle D.B."/>
            <person name="Babiuk S."/>
            <person name="Evans D.H."/>
        </authorList>
    </citation>
    <scope>NUCLEOTIDE SEQUENCE [LARGE SCALE GENOMIC DNA]</scope>
    <source>
        <strain evidence="11">Yemen</strain>
    </source>
</reference>
<keyword evidence="3" id="KW-0732">Signal</keyword>
<dbReference type="PANTHER" id="PTHR46841:SF7">
    <property type="entry name" value="IG-LIKE DOMAIN-CONTAINING PROTEIN"/>
    <property type="match status" value="1"/>
</dbReference>
<dbReference type="SUPFAM" id="SSF48726">
    <property type="entry name" value="Immunoglobulin"/>
    <property type="match status" value="1"/>
</dbReference>
<evidence type="ECO:0000256" key="7">
    <source>
        <dbReference type="ARBA" id="ARBA00023180"/>
    </source>
</evidence>
<evidence type="ECO:0000256" key="2">
    <source>
        <dbReference type="ARBA" id="ARBA00022692"/>
    </source>
</evidence>
<evidence type="ECO:0000256" key="9">
    <source>
        <dbReference type="SAM" id="Phobius"/>
    </source>
</evidence>
<evidence type="ECO:0000256" key="5">
    <source>
        <dbReference type="ARBA" id="ARBA00023136"/>
    </source>
</evidence>
<accession>A0A5C0PSU1</accession>
<evidence type="ECO:0000256" key="8">
    <source>
        <dbReference type="ARBA" id="ARBA00023319"/>
    </source>
</evidence>
<keyword evidence="5 9" id="KW-0472">Membrane</keyword>
<name>A0A5C0PSU1_9POXV</name>
<dbReference type="GO" id="GO:0034113">
    <property type="term" value="P:heterotypic cell-cell adhesion"/>
    <property type="evidence" value="ECO:0007669"/>
    <property type="project" value="TreeGrafter"/>
</dbReference>
<dbReference type="InterPro" id="IPR047164">
    <property type="entry name" value="OX2G-like"/>
</dbReference>
<protein>
    <recommendedName>
        <fullName evidence="10">Ig-like domain-containing protein</fullName>
    </recommendedName>
</protein>
<dbReference type="InterPro" id="IPR007110">
    <property type="entry name" value="Ig-like_dom"/>
</dbReference>
<dbReference type="PROSITE" id="PS50835">
    <property type="entry name" value="IG_LIKE"/>
    <property type="match status" value="1"/>
</dbReference>
<dbReference type="Proteomes" id="UP000324474">
    <property type="component" value="Segment"/>
</dbReference>
<evidence type="ECO:0000313" key="11">
    <source>
        <dbReference type="EMBL" id="QEJ79586.1"/>
    </source>
</evidence>
<feature type="domain" description="Ig-like" evidence="10">
    <location>
        <begin position="36"/>
        <end position="107"/>
    </location>
</feature>
<keyword evidence="8" id="KW-0393">Immunoglobulin domain</keyword>
<evidence type="ECO:0000256" key="3">
    <source>
        <dbReference type="ARBA" id="ARBA00022729"/>
    </source>
</evidence>
<dbReference type="InterPro" id="IPR036179">
    <property type="entry name" value="Ig-like_dom_sf"/>
</dbReference>
<keyword evidence="4 9" id="KW-1133">Transmembrane helix</keyword>
<gene>
    <name evidence="11" type="ORF">GPX-Yemen_138</name>
</gene>
<dbReference type="InterPro" id="IPR013783">
    <property type="entry name" value="Ig-like_fold"/>
</dbReference>
<evidence type="ECO:0000259" key="10">
    <source>
        <dbReference type="PROSITE" id="PS50835"/>
    </source>
</evidence>
<keyword evidence="2 9" id="KW-0812">Transmembrane</keyword>
<feature type="transmembrane region" description="Helical" evidence="9">
    <location>
        <begin position="161"/>
        <end position="184"/>
    </location>
</feature>
<keyword evidence="7" id="KW-0325">Glycoprotein</keyword>
<comment type="subcellular location">
    <subcellularLocation>
        <location evidence="1">Membrane</location>
        <topology evidence="1">Single-pass membrane protein</topology>
    </subcellularLocation>
</comment>
<dbReference type="GO" id="GO:0098632">
    <property type="term" value="F:cell-cell adhesion mediator activity"/>
    <property type="evidence" value="ECO:0007669"/>
    <property type="project" value="InterPro"/>
</dbReference>
<dbReference type="Gene3D" id="2.60.40.10">
    <property type="entry name" value="Immunoglobulins"/>
    <property type="match status" value="1"/>
</dbReference>
<dbReference type="GO" id="GO:0016020">
    <property type="term" value="C:membrane"/>
    <property type="evidence" value="ECO:0007669"/>
    <property type="project" value="UniProtKB-SubCell"/>
</dbReference>
<dbReference type="PANTHER" id="PTHR46841">
    <property type="entry name" value="OX-2 MEMBRANE GLYCOPROTEIN"/>
    <property type="match status" value="1"/>
</dbReference>
<dbReference type="PROSITE" id="PS51257">
    <property type="entry name" value="PROKAR_LIPOPROTEIN"/>
    <property type="match status" value="1"/>
</dbReference>
<organism evidence="11 12">
    <name type="scientific">Goatpox virus</name>
    <dbReference type="NCBI Taxonomy" id="186805"/>
    <lineage>
        <taxon>Viruses</taxon>
        <taxon>Varidnaviria</taxon>
        <taxon>Bamfordvirae</taxon>
        <taxon>Nucleocytoviricota</taxon>
        <taxon>Pokkesviricetes</taxon>
        <taxon>Chitovirales</taxon>
        <taxon>Poxviridae</taxon>
        <taxon>Chordopoxvirinae</taxon>
        <taxon>Capripoxvirus</taxon>
        <taxon>Capripoxvirus goatpox</taxon>
    </lineage>
</organism>
<evidence type="ECO:0000256" key="4">
    <source>
        <dbReference type="ARBA" id="ARBA00022989"/>
    </source>
</evidence>
<proteinExistence type="predicted"/>
<sequence>MNKINNIFKLIWIGNYINVILSASCISKIYSSFKENTVKIGCNKTSKFNSIIITWKKNNETIATYGPHGSYVVDDYKNKIEYISKSFNYSTIIIKNATIKDNSCYTCIFNILLSENDKGTLCLNTTNDEYIKNLIPIKINENNNHIKNNIIVTTVLNNHCFLYTVRYVFVFGFICTTLTLYYFFSYKSDFLYNKINC</sequence>
<keyword evidence="6" id="KW-1015">Disulfide bond</keyword>
<evidence type="ECO:0000313" key="12">
    <source>
        <dbReference type="Proteomes" id="UP000324474"/>
    </source>
</evidence>